<feature type="compositionally biased region" description="Basic and acidic residues" evidence="2">
    <location>
        <begin position="554"/>
        <end position="575"/>
    </location>
</feature>
<dbReference type="PANTHER" id="PTHR11046">
    <property type="entry name" value="OLIGORIBONUCLEASE, MITOCHONDRIAL"/>
    <property type="match status" value="1"/>
</dbReference>
<evidence type="ECO:0000313" key="3">
    <source>
        <dbReference type="EMBL" id="CAG2205351.1"/>
    </source>
</evidence>
<keyword evidence="1" id="KW-0378">Hydrolase</keyword>
<organism evidence="3 4">
    <name type="scientific">Mytilus edulis</name>
    <name type="common">Blue mussel</name>
    <dbReference type="NCBI Taxonomy" id="6550"/>
    <lineage>
        <taxon>Eukaryota</taxon>
        <taxon>Metazoa</taxon>
        <taxon>Spiralia</taxon>
        <taxon>Lophotrochozoa</taxon>
        <taxon>Mollusca</taxon>
        <taxon>Bivalvia</taxon>
        <taxon>Autobranchia</taxon>
        <taxon>Pteriomorphia</taxon>
        <taxon>Mytilida</taxon>
        <taxon>Mytiloidea</taxon>
        <taxon>Mytilidae</taxon>
        <taxon>Mytilinae</taxon>
        <taxon>Mytilus</taxon>
    </lineage>
</organism>
<keyword evidence="1" id="KW-0540">Nuclease</keyword>
<dbReference type="Gene3D" id="2.80.10.70">
    <property type="entry name" value="Spindlin/Ssty"/>
    <property type="match status" value="1"/>
</dbReference>
<gene>
    <name evidence="3" type="ORF">MEDL_19772</name>
</gene>
<dbReference type="InterPro" id="IPR042567">
    <property type="entry name" value="SPIN/Ssty_sf"/>
</dbReference>
<dbReference type="InterPro" id="IPR022894">
    <property type="entry name" value="Oligoribonuclease"/>
</dbReference>
<feature type="region of interest" description="Disordered" evidence="2">
    <location>
        <begin position="447"/>
        <end position="471"/>
    </location>
</feature>
<name>A0A8S3R9N6_MYTED</name>
<keyword evidence="4" id="KW-1185">Reference proteome</keyword>
<dbReference type="GO" id="GO:0000175">
    <property type="term" value="F:3'-5'-RNA exonuclease activity"/>
    <property type="evidence" value="ECO:0007669"/>
    <property type="project" value="InterPro"/>
</dbReference>
<proteinExistence type="predicted"/>
<evidence type="ECO:0000256" key="1">
    <source>
        <dbReference type="ARBA" id="ARBA00022722"/>
    </source>
</evidence>
<feature type="compositionally biased region" description="Polar residues" evidence="2">
    <location>
        <begin position="580"/>
        <end position="590"/>
    </location>
</feature>
<dbReference type="AlphaFoldDB" id="A0A8S3R9N6"/>
<dbReference type="Proteomes" id="UP000683360">
    <property type="component" value="Unassembled WGS sequence"/>
</dbReference>
<comment type="caution">
    <text evidence="3">The sequence shown here is derived from an EMBL/GenBank/DDBJ whole genome shotgun (WGS) entry which is preliminary data.</text>
</comment>
<dbReference type="EMBL" id="CAJPWZ010001022">
    <property type="protein sequence ID" value="CAG2205351.1"/>
    <property type="molecule type" value="Genomic_DNA"/>
</dbReference>
<dbReference type="OrthoDB" id="6414146at2759"/>
<dbReference type="PANTHER" id="PTHR11046:SF25">
    <property type="match status" value="1"/>
</dbReference>
<protein>
    <submittedName>
        <fullName evidence="3">Uncharacterized protein</fullName>
    </submittedName>
</protein>
<sequence length="745" mass="84076">MSPKIIKTVMEKITGMTPQRLPGSTFAKYMLLEARSVALVHLKEEIQASEGNITVGPDGTTKFGHHYGAISISLSGKTMCMGMRDMAGGDAEAYRKLLEGIITEMTGDDNDQVRQVAVKIKNTVSDQASVNKKFVTLLSEWREKALPHVVENWDTLTVVQRERYITINYFFCGLHFLVGLSEQANKTLSLWESLVHSGEKVGAPTLPGGYSIPGESGTTRLVRTVCKAVQDRGCEKAGKPVQFRDFLHTQGQVKEVPLASFKGNRFNILFHNAAGVYYLLNDLLAFAEEHKADNRLFTAVNADLSILSFQAGARALGIVSKMVTGPMWRFMEENGHVVCSRQLKDHIEGGKYATGWSPELLQESATVPRTNVGPERIFSQLDSLIRVMPRATTNAMEGITMWTQNHTANWLGSLDEAHRSPPGQGRSWEQRQRYVERLADIRQQRQEALAMKREKKEAKGQRDRERKEELTQKLQEVGGLWKTPSEIDTQLRSLESGQRVKALQTQLTFRRYVLGTPNTGKILNVMAGGKYLSAEKLTANLKCVVRQAEDDREERQAVHQKLAEEERQRHTEAPKKRQKTQGGTRSSRAVPNTPAPDKPEELIGKRVQHLIEEFDGSSRWYYGIITGLKVRRGKYMYSLVYDGETETFIFPLLDDMEKDELRIVPLDPAFLVGRRVDHRFRREADGEEFWYTGTVTGHDADTGLSTIAYDFEDADDDDDDDDNNSNVFEEPVIEDYQNGDVRILL</sequence>
<evidence type="ECO:0000256" key="2">
    <source>
        <dbReference type="SAM" id="MobiDB-lite"/>
    </source>
</evidence>
<accession>A0A8S3R9N6</accession>
<reference evidence="3" key="1">
    <citation type="submission" date="2021-03" db="EMBL/GenBank/DDBJ databases">
        <authorList>
            <person name="Bekaert M."/>
        </authorList>
    </citation>
    <scope>NUCLEOTIDE SEQUENCE</scope>
</reference>
<evidence type="ECO:0000313" key="4">
    <source>
        <dbReference type="Proteomes" id="UP000683360"/>
    </source>
</evidence>
<feature type="region of interest" description="Disordered" evidence="2">
    <location>
        <begin position="554"/>
        <end position="602"/>
    </location>
</feature>